<feature type="compositionally biased region" description="Low complexity" evidence="4">
    <location>
        <begin position="945"/>
        <end position="969"/>
    </location>
</feature>
<feature type="compositionally biased region" description="Basic residues" evidence="4">
    <location>
        <begin position="1189"/>
        <end position="1202"/>
    </location>
</feature>
<evidence type="ECO:0000313" key="6">
    <source>
        <dbReference type="EMBL" id="KAF7991446.1"/>
    </source>
</evidence>
<evidence type="ECO:0000256" key="1">
    <source>
        <dbReference type="ARBA" id="ARBA00023015"/>
    </source>
</evidence>
<dbReference type="GO" id="GO:0005634">
    <property type="term" value="C:nucleus"/>
    <property type="evidence" value="ECO:0007669"/>
    <property type="project" value="TreeGrafter"/>
</dbReference>
<dbReference type="SMART" id="SM00501">
    <property type="entry name" value="BRIGHT"/>
    <property type="match status" value="1"/>
</dbReference>
<feature type="domain" description="ARID" evidence="5">
    <location>
        <begin position="388"/>
        <end position="480"/>
    </location>
</feature>
<keyword evidence="2" id="KW-0804">Transcription</keyword>
<dbReference type="Gene3D" id="1.10.150.60">
    <property type="entry name" value="ARID DNA-binding domain"/>
    <property type="match status" value="1"/>
</dbReference>
<feature type="compositionally biased region" description="Basic residues" evidence="4">
    <location>
        <begin position="283"/>
        <end position="295"/>
    </location>
</feature>
<feature type="region of interest" description="Disordered" evidence="4">
    <location>
        <begin position="482"/>
        <end position="517"/>
    </location>
</feature>
<reference evidence="6 7" key="1">
    <citation type="submission" date="2020-08" db="EMBL/GenBank/DDBJ databases">
        <title>Aphidius gifuensis genome sequencing and assembly.</title>
        <authorList>
            <person name="Du Z."/>
        </authorList>
    </citation>
    <scope>NUCLEOTIDE SEQUENCE [LARGE SCALE GENOMIC DNA]</scope>
    <source>
        <strain evidence="6">YNYX2018</strain>
        <tissue evidence="6">Adults</tissue>
    </source>
</reference>
<feature type="compositionally biased region" description="Low complexity" evidence="4">
    <location>
        <begin position="872"/>
        <end position="889"/>
    </location>
</feature>
<dbReference type="Pfam" id="PF01388">
    <property type="entry name" value="ARID"/>
    <property type="match status" value="1"/>
</dbReference>
<dbReference type="GO" id="GO:0006357">
    <property type="term" value="P:regulation of transcription by RNA polymerase II"/>
    <property type="evidence" value="ECO:0007669"/>
    <property type="project" value="TreeGrafter"/>
</dbReference>
<dbReference type="SUPFAM" id="SSF46774">
    <property type="entry name" value="ARID-like"/>
    <property type="match status" value="1"/>
</dbReference>
<feature type="region of interest" description="Disordered" evidence="4">
    <location>
        <begin position="172"/>
        <end position="205"/>
    </location>
</feature>
<feature type="compositionally biased region" description="Low complexity" evidence="4">
    <location>
        <begin position="573"/>
        <end position="587"/>
    </location>
</feature>
<feature type="region of interest" description="Disordered" evidence="4">
    <location>
        <begin position="1161"/>
        <end position="1310"/>
    </location>
</feature>
<dbReference type="GO" id="GO:0000976">
    <property type="term" value="F:transcription cis-regulatory region binding"/>
    <property type="evidence" value="ECO:0007669"/>
    <property type="project" value="TreeGrafter"/>
</dbReference>
<keyword evidence="1" id="KW-0805">Transcription regulation</keyword>
<feature type="compositionally biased region" description="Polar residues" evidence="4">
    <location>
        <begin position="1204"/>
        <end position="1221"/>
    </location>
</feature>
<feature type="compositionally biased region" description="Polar residues" evidence="4">
    <location>
        <begin position="344"/>
        <end position="357"/>
    </location>
</feature>
<feature type="compositionally biased region" description="Polar residues" evidence="4">
    <location>
        <begin position="1278"/>
        <end position="1287"/>
    </location>
</feature>
<keyword evidence="3" id="KW-0539">Nucleus</keyword>
<feature type="compositionally biased region" description="Basic residues" evidence="4">
    <location>
        <begin position="1170"/>
        <end position="1182"/>
    </location>
</feature>
<proteinExistence type="predicted"/>
<gene>
    <name evidence="6" type="ORF">HCN44_008758</name>
</gene>
<feature type="region of interest" description="Disordered" evidence="4">
    <location>
        <begin position="1068"/>
        <end position="1126"/>
    </location>
</feature>
<comment type="caution">
    <text evidence="6">The sequence shown here is derived from an EMBL/GenBank/DDBJ whole genome shotgun (WGS) entry which is preliminary data.</text>
</comment>
<dbReference type="Proteomes" id="UP000639338">
    <property type="component" value="Unassembled WGS sequence"/>
</dbReference>
<feature type="compositionally biased region" description="Low complexity" evidence="4">
    <location>
        <begin position="1288"/>
        <end position="1310"/>
    </location>
</feature>
<evidence type="ECO:0000256" key="4">
    <source>
        <dbReference type="SAM" id="MobiDB-lite"/>
    </source>
</evidence>
<feature type="compositionally biased region" description="Low complexity" evidence="4">
    <location>
        <begin position="1257"/>
        <end position="1270"/>
    </location>
</feature>
<evidence type="ECO:0000313" key="7">
    <source>
        <dbReference type="Proteomes" id="UP000639338"/>
    </source>
</evidence>
<feature type="region of interest" description="Disordered" evidence="4">
    <location>
        <begin position="919"/>
        <end position="970"/>
    </location>
</feature>
<dbReference type="PANTHER" id="PTHR13964">
    <property type="entry name" value="RBP-RELATED"/>
    <property type="match status" value="1"/>
</dbReference>
<feature type="compositionally biased region" description="Basic residues" evidence="4">
    <location>
        <begin position="1235"/>
        <end position="1250"/>
    </location>
</feature>
<dbReference type="EMBL" id="JACMRX010000004">
    <property type="protein sequence ID" value="KAF7991446.1"/>
    <property type="molecule type" value="Genomic_DNA"/>
</dbReference>
<feature type="region of interest" description="Disordered" evidence="4">
    <location>
        <begin position="558"/>
        <end position="589"/>
    </location>
</feature>
<dbReference type="InterPro" id="IPR051232">
    <property type="entry name" value="ARID/SWI1_ChromRemod"/>
</dbReference>
<feature type="compositionally biased region" description="Polar residues" evidence="4">
    <location>
        <begin position="818"/>
        <end position="827"/>
    </location>
</feature>
<feature type="region of interest" description="Disordered" evidence="4">
    <location>
        <begin position="815"/>
        <end position="849"/>
    </location>
</feature>
<dbReference type="SMART" id="SM01014">
    <property type="entry name" value="ARID"/>
    <property type="match status" value="1"/>
</dbReference>
<accession>A0A834XSL9</accession>
<dbReference type="PANTHER" id="PTHR13964:SF44">
    <property type="entry name" value="ARID DOMAIN-CONTAINING PROTEIN"/>
    <property type="match status" value="1"/>
</dbReference>
<feature type="compositionally biased region" description="Polar residues" evidence="4">
    <location>
        <begin position="890"/>
        <end position="901"/>
    </location>
</feature>
<feature type="region of interest" description="Disordered" evidence="4">
    <location>
        <begin position="872"/>
        <end position="901"/>
    </location>
</feature>
<sequence length="1376" mass="154988">MDKIELLGDACFSHGPYTFYKAVRISNGRVLRLGNFFLTKLWTDADLVSIGELQLLWLDSRGSNQPLASLRLYFLPENTPDGRRDTHGEDEVLTISEKIVVRVHDLVSWLSPDLEWSCGREVAYPPSSITGTSPSDSNTQKFNGTLPKILTDPCIDFTDVDKQQKEYKSNINNTTIDTNNDVNNTNNNVNQADDNDNDNNDNNDINNLQKKVIVLSYSRYCRYRAMLRRLEGREPAWLCSSVAAALGGFTALPGTRILFCRDTFDYPDLETHELLCNHLAPKLKGRPRRKRKKRSVSPGESSNESEASVASTSVCSTSNSTYGKPCKTTIIGGINRKTERKITGESSNESETSVASTSVCSTLNSSYRKPRKTKTSKIVRQTETEEPDIDEINFIENVTGFMNERGTPLGKMPLLGYKKINLWLFYLRVRGWGGYNRVCAFKQWKTVYKDIGGNITSTSAATVTRRHYERLLLPYERYLNELSDDDDDDDDDNNGNATKLDENSIDIKDKQSSELTDDTLSKEDIINDEKLKTDENGKTLTSLRNVRVKPERIKSLNTIIAGQNEPPSPPPSSNNSTSSTTPSTTPTGQCQESALEKQLNNPLINQYNNNSVSIATVTNTNTTTVVTLTPPPDNEDVKQLKNDVITLPLPATTSSIIIPTAAVTTTTTTSSLTTPTTTTTTTIKQTNILAQGKENIPVYTNDKLTLPELIDLEPELPSPKRSKLDILRNGGLEVTAVDVDIRPSVIQATITPVNVTIPSKNDNDNDKLNTTTTTIKEPTLPTTSICDTKLNNNSNNNVPKLISVTVTPDIGHILPTKYDQQSRNIKINQNNNSSNNNSNNSNNNSCSSSPRIINLGVSSNSNLLNLYGNTSNATTTTTTTTTTAITTTSPLPSSAPRYNQQNDRILPLKVTQSRSIFSHNERTIYGNPKDILNQPKYQAHHHHQQQQLQSQPQQLKPQVNNNSNNNNSNVDILDLTSRIGEPSKKYSRPNLEIVRVPVVQRPNILNLDIKKYNNSNNNNIDNNDGKLYDNKNYCYKNMLDNNNRTITTNNLEITLVNPKQQRHQVQIPSHNTRNITTNGVHNSVNNNNNNSNNNINNHNSNLNNSVSNNNNNSSIQQGRYSRQTSDNNKYLIRQADKMSSYLSRKASQVIVPNVPNLNHLQLQQQQQQQHHQHQQQQHHHQQHQQQQQQHHHHQQQQHHHQHQPSPHHSSYQSPRLHSQQLPVGKRKSNDVSRDNHHHHHNNHHNHHQKRIEHQARQQQQQQQQQHQQQQDSRRHSMPNIQSGYSSTNNIQQSGNNNNNNNQNYLPQLQNSGNKYLPQMIDPVYYSALYSGFLPPLPQGPTPPYLSPEFSAYYKDLIASQPRMSMPSHQPTVPTSK</sequence>
<feature type="compositionally biased region" description="Low complexity" evidence="4">
    <location>
        <begin position="301"/>
        <end position="320"/>
    </location>
</feature>
<feature type="compositionally biased region" description="Basic and acidic residues" evidence="4">
    <location>
        <begin position="499"/>
        <end position="512"/>
    </location>
</feature>
<feature type="compositionally biased region" description="Polar residues" evidence="4">
    <location>
        <begin position="1068"/>
        <end position="1080"/>
    </location>
</feature>
<feature type="region of interest" description="Disordered" evidence="4">
    <location>
        <begin position="338"/>
        <end position="357"/>
    </location>
</feature>
<feature type="compositionally biased region" description="Low complexity" evidence="4">
    <location>
        <begin position="1081"/>
        <end position="1115"/>
    </location>
</feature>
<dbReference type="PROSITE" id="PS51011">
    <property type="entry name" value="ARID"/>
    <property type="match status" value="1"/>
</dbReference>
<organism evidence="6 7">
    <name type="scientific">Aphidius gifuensis</name>
    <name type="common">Parasitoid wasp</name>
    <dbReference type="NCBI Taxonomy" id="684658"/>
    <lineage>
        <taxon>Eukaryota</taxon>
        <taxon>Metazoa</taxon>
        <taxon>Ecdysozoa</taxon>
        <taxon>Arthropoda</taxon>
        <taxon>Hexapoda</taxon>
        <taxon>Insecta</taxon>
        <taxon>Pterygota</taxon>
        <taxon>Neoptera</taxon>
        <taxon>Endopterygota</taxon>
        <taxon>Hymenoptera</taxon>
        <taxon>Apocrita</taxon>
        <taxon>Ichneumonoidea</taxon>
        <taxon>Braconidae</taxon>
        <taxon>Aphidiinae</taxon>
        <taxon>Aphidius</taxon>
    </lineage>
</organism>
<evidence type="ECO:0000256" key="2">
    <source>
        <dbReference type="ARBA" id="ARBA00023163"/>
    </source>
</evidence>
<feature type="compositionally biased region" description="Polar residues" evidence="4">
    <location>
        <begin position="1116"/>
        <end position="1126"/>
    </location>
</feature>
<evidence type="ECO:0000259" key="5">
    <source>
        <dbReference type="PROSITE" id="PS51011"/>
    </source>
</evidence>
<dbReference type="OrthoDB" id="1938591at2759"/>
<evidence type="ECO:0000256" key="3">
    <source>
        <dbReference type="ARBA" id="ARBA00023242"/>
    </source>
</evidence>
<dbReference type="InterPro" id="IPR036431">
    <property type="entry name" value="ARID_dom_sf"/>
</dbReference>
<protein>
    <recommendedName>
        <fullName evidence="5">ARID domain-containing protein</fullName>
    </recommendedName>
</protein>
<feature type="compositionally biased region" description="Low complexity" evidence="4">
    <location>
        <begin position="172"/>
        <end position="192"/>
    </location>
</feature>
<feature type="compositionally biased region" description="Low complexity" evidence="4">
    <location>
        <begin position="828"/>
        <end position="849"/>
    </location>
</feature>
<feature type="region of interest" description="Disordered" evidence="4">
    <location>
        <begin position="283"/>
        <end position="320"/>
    </location>
</feature>
<keyword evidence="7" id="KW-1185">Reference proteome</keyword>
<name>A0A834XSL9_APHGI</name>
<feature type="compositionally biased region" description="Acidic residues" evidence="4">
    <location>
        <begin position="482"/>
        <end position="493"/>
    </location>
</feature>
<dbReference type="InterPro" id="IPR001606">
    <property type="entry name" value="ARID_dom"/>
</dbReference>